<evidence type="ECO:0000256" key="1">
    <source>
        <dbReference type="SAM" id="MobiDB-lite"/>
    </source>
</evidence>
<gene>
    <name evidence="4" type="ORF">B7C51_20925</name>
</gene>
<protein>
    <recommendedName>
        <fullName evidence="3">SAF domain-containing protein</fullName>
    </recommendedName>
</protein>
<feature type="transmembrane region" description="Helical" evidence="2">
    <location>
        <begin position="12"/>
        <end position="35"/>
    </location>
</feature>
<keyword evidence="2" id="KW-0472">Membrane</keyword>
<dbReference type="InterPro" id="IPR013974">
    <property type="entry name" value="SAF"/>
</dbReference>
<evidence type="ECO:0000313" key="4">
    <source>
        <dbReference type="EMBL" id="ARF69775.1"/>
    </source>
</evidence>
<accession>A0A1V0UX53</accession>
<keyword evidence="2" id="KW-1133">Transmembrane helix</keyword>
<name>A0A1V0UX53_9BACL</name>
<dbReference type="SMART" id="SM00858">
    <property type="entry name" value="SAF"/>
    <property type="match status" value="1"/>
</dbReference>
<evidence type="ECO:0000313" key="5">
    <source>
        <dbReference type="Proteomes" id="UP000192727"/>
    </source>
</evidence>
<dbReference type="Pfam" id="PF08666">
    <property type="entry name" value="SAF"/>
    <property type="match status" value="1"/>
</dbReference>
<dbReference type="AlphaFoldDB" id="A0A1V0UX53"/>
<feature type="compositionally biased region" description="Basic and acidic residues" evidence="1">
    <location>
        <begin position="283"/>
        <end position="299"/>
    </location>
</feature>
<feature type="domain" description="SAF" evidence="3">
    <location>
        <begin position="65"/>
        <end position="127"/>
    </location>
</feature>
<dbReference type="CDD" id="cd11614">
    <property type="entry name" value="SAF_CpaB_FlgA_like"/>
    <property type="match status" value="1"/>
</dbReference>
<dbReference type="EMBL" id="CP020557">
    <property type="protein sequence ID" value="ARF69775.1"/>
    <property type="molecule type" value="Genomic_DNA"/>
</dbReference>
<proteinExistence type="predicted"/>
<keyword evidence="2" id="KW-0812">Transmembrane</keyword>
<evidence type="ECO:0000259" key="3">
    <source>
        <dbReference type="SMART" id="SM00858"/>
    </source>
</evidence>
<evidence type="ECO:0000256" key="2">
    <source>
        <dbReference type="SAM" id="Phobius"/>
    </source>
</evidence>
<feature type="region of interest" description="Disordered" evidence="1">
    <location>
        <begin position="278"/>
        <end position="307"/>
    </location>
</feature>
<reference evidence="4 5" key="1">
    <citation type="submission" date="2017-03" db="EMBL/GenBank/DDBJ databases">
        <title>Paenibacillus larvae genome sequencing.</title>
        <authorList>
            <person name="Dingman D.W."/>
        </authorList>
    </citation>
    <scope>NUCLEOTIDE SEQUENCE [LARGE SCALE GENOMIC DNA]</scope>
    <source>
        <strain evidence="4 5">SAG 10367</strain>
    </source>
</reference>
<sequence length="307" mass="34758">MSVIRQRTKNLLAAGLMGILIASVFFGGVFTYILIHYNRAKQNLSMEYEAKIREAQGIREGQKMVRVAFASQNITTGSRISKENVEFKMYPEEQAPSNFMASLGDFDGKVAKIDISKNSAVTASLLFEEKSITKDVRNQEFQVISLPSGLMKNQYVDVRINFPTGQDYIVLSKKKVKDVKDTTVWYELNESEILHMSSAIVDAYLQGAKLYALTYVEPYLQEEAVANYPANLKVLDLIRSDPNIVQVAATELASKTRQALDLHLKEISDPEKMKVINEQQKQQNEKMAEQTRKKQEEVMRQSVKSGL</sequence>
<dbReference type="RefSeq" id="WP_083041213.1">
    <property type="nucleotide sequence ID" value="NZ_CP020557.1"/>
</dbReference>
<dbReference type="Proteomes" id="UP000192727">
    <property type="component" value="Chromosome"/>
</dbReference>
<organism evidence="4 5">
    <name type="scientific">Paenibacillus larvae subsp. pulvifaciens</name>
    <dbReference type="NCBI Taxonomy" id="1477"/>
    <lineage>
        <taxon>Bacteria</taxon>
        <taxon>Bacillati</taxon>
        <taxon>Bacillota</taxon>
        <taxon>Bacilli</taxon>
        <taxon>Bacillales</taxon>
        <taxon>Paenibacillaceae</taxon>
        <taxon>Paenibacillus</taxon>
    </lineage>
</organism>